<keyword evidence="1" id="KW-0175">Coiled coil</keyword>
<feature type="transmembrane region" description="Helical" evidence="3">
    <location>
        <begin position="12"/>
        <end position="29"/>
    </location>
</feature>
<dbReference type="EMBL" id="JAQNDL010000004">
    <property type="protein sequence ID" value="MDC0723108.1"/>
    <property type="molecule type" value="Genomic_DNA"/>
</dbReference>
<keyword evidence="3" id="KW-0472">Membrane</keyword>
<keyword evidence="5" id="KW-1185">Reference proteome</keyword>
<evidence type="ECO:0000313" key="4">
    <source>
        <dbReference type="EMBL" id="MDC0723108.1"/>
    </source>
</evidence>
<evidence type="ECO:0000256" key="2">
    <source>
        <dbReference type="SAM" id="MobiDB-lite"/>
    </source>
</evidence>
<proteinExistence type="predicted"/>
<evidence type="ECO:0000256" key="3">
    <source>
        <dbReference type="SAM" id="Phobius"/>
    </source>
</evidence>
<organism evidence="4 5">
    <name type="scientific">Nannocystis bainbridge</name>
    <dbReference type="NCBI Taxonomy" id="2995303"/>
    <lineage>
        <taxon>Bacteria</taxon>
        <taxon>Pseudomonadati</taxon>
        <taxon>Myxococcota</taxon>
        <taxon>Polyangia</taxon>
        <taxon>Nannocystales</taxon>
        <taxon>Nannocystaceae</taxon>
        <taxon>Nannocystis</taxon>
    </lineage>
</organism>
<evidence type="ECO:0000313" key="5">
    <source>
        <dbReference type="Proteomes" id="UP001221686"/>
    </source>
</evidence>
<feature type="region of interest" description="Disordered" evidence="2">
    <location>
        <begin position="235"/>
        <end position="254"/>
    </location>
</feature>
<sequence length="254" mass="27377">MTPETTRRMAGGALAVSAFSVALALFAYWRTGGSQDAERAHAVLRADIDSLREKQTEAVAYTRASLDAAYQTSHDRLTRLRELLRTEKDRAEADARAQLERAEADAHALVTMVEAEARMARDASIGTAEQAERALSSRVRALESRVALLRAKQEVRRAATLADNGKVEAAAGMLVAVADRLDEAQARMPREHEVALSSVRAALQAALTSVQAQASERGERIEALLSRTDALVRSLEESEDTAAGRAGTPGRKAS</sequence>
<evidence type="ECO:0008006" key="6">
    <source>
        <dbReference type="Google" id="ProtNLM"/>
    </source>
</evidence>
<dbReference type="RefSeq" id="WP_272091645.1">
    <property type="nucleotide sequence ID" value="NZ_JAQNDL010000004.1"/>
</dbReference>
<keyword evidence="3" id="KW-1133">Transmembrane helix</keyword>
<accession>A0ABT5EDV2</accession>
<name>A0ABT5EDV2_9BACT</name>
<gene>
    <name evidence="4" type="ORF">POL25_39845</name>
</gene>
<reference evidence="4 5" key="1">
    <citation type="submission" date="2022-11" db="EMBL/GenBank/DDBJ databases">
        <title>Minimal conservation of predation-associated metabolite biosynthetic gene clusters underscores biosynthetic potential of Myxococcota including descriptions for ten novel species: Archangium lansinium sp. nov., Myxococcus landrumus sp. nov., Nannocystis bai.</title>
        <authorList>
            <person name="Ahearne A."/>
            <person name="Stevens C."/>
            <person name="Dowd S."/>
        </authorList>
    </citation>
    <scope>NUCLEOTIDE SEQUENCE [LARGE SCALE GENOMIC DNA]</scope>
    <source>
        <strain evidence="4 5">BB15-2</strain>
    </source>
</reference>
<comment type="caution">
    <text evidence="4">The sequence shown here is derived from an EMBL/GenBank/DDBJ whole genome shotgun (WGS) entry which is preliminary data.</text>
</comment>
<evidence type="ECO:0000256" key="1">
    <source>
        <dbReference type="SAM" id="Coils"/>
    </source>
</evidence>
<protein>
    <recommendedName>
        <fullName evidence="6">Chromosome partition protein Smc</fullName>
    </recommendedName>
</protein>
<keyword evidence="3" id="KW-0812">Transmembrane</keyword>
<dbReference type="Proteomes" id="UP001221686">
    <property type="component" value="Unassembled WGS sequence"/>
</dbReference>
<feature type="coiled-coil region" evidence="1">
    <location>
        <begin position="34"/>
        <end position="105"/>
    </location>
</feature>